<evidence type="ECO:0000313" key="1">
    <source>
        <dbReference type="EMBL" id="GEL75764.1"/>
    </source>
</evidence>
<dbReference type="AlphaFoldDB" id="A0A511HQU9"/>
<protein>
    <submittedName>
        <fullName evidence="1">Uncharacterized protein</fullName>
    </submittedName>
</protein>
<reference evidence="1 2" key="1">
    <citation type="submission" date="2019-07" db="EMBL/GenBank/DDBJ databases">
        <title>Whole genome shotgun sequence of Myxococcus virescens NBRC 100334.</title>
        <authorList>
            <person name="Hosoyama A."/>
            <person name="Uohara A."/>
            <person name="Ohji S."/>
            <person name="Ichikawa N."/>
        </authorList>
    </citation>
    <scope>NUCLEOTIDE SEQUENCE [LARGE SCALE GENOMIC DNA]</scope>
    <source>
        <strain evidence="1 2">NBRC 100334</strain>
    </source>
</reference>
<accession>A0A511HQU9</accession>
<comment type="caution">
    <text evidence="1">The sequence shown here is derived from an EMBL/GenBank/DDBJ whole genome shotgun (WGS) entry which is preliminary data.</text>
</comment>
<evidence type="ECO:0000313" key="2">
    <source>
        <dbReference type="Proteomes" id="UP000321224"/>
    </source>
</evidence>
<dbReference type="Proteomes" id="UP000321224">
    <property type="component" value="Unassembled WGS sequence"/>
</dbReference>
<dbReference type="EMBL" id="BJVY01000181">
    <property type="protein sequence ID" value="GEL75764.1"/>
    <property type="molecule type" value="Genomic_DNA"/>
</dbReference>
<gene>
    <name evidence="1" type="ORF">MVI01_75480</name>
</gene>
<sequence>MKDVLEEEEGVRNALDVFVQKLSTMAIQGELKHRVHYAFVEGRLCVHLESAYDAFRMYCKRTDYRGELVDTKALRRLIHENHRAGGYVVSPSERVCFAGKSLRRCALVIDVAKVPFISADDFSHVEEASRGWRGHGYSYAEEGRPE</sequence>
<organism evidence="1 2">
    <name type="scientific">Myxococcus virescens</name>
    <dbReference type="NCBI Taxonomy" id="83456"/>
    <lineage>
        <taxon>Bacteria</taxon>
        <taxon>Pseudomonadati</taxon>
        <taxon>Myxococcota</taxon>
        <taxon>Myxococcia</taxon>
        <taxon>Myxococcales</taxon>
        <taxon>Cystobacterineae</taxon>
        <taxon>Myxococcaceae</taxon>
        <taxon>Myxococcus</taxon>
    </lineage>
</organism>
<name>A0A511HQU9_9BACT</name>
<proteinExistence type="predicted"/>